<comment type="cofactor">
    <cofactor evidence="1">
        <name>Zn(2+)</name>
        <dbReference type="ChEBI" id="CHEBI:29105"/>
    </cofactor>
</comment>
<dbReference type="InterPro" id="IPR032632">
    <property type="entry name" value="Peptidase_M16_M"/>
</dbReference>
<organism evidence="14 15">
    <name type="scientific">Pelagomonas calceolata</name>
    <dbReference type="NCBI Taxonomy" id="35677"/>
    <lineage>
        <taxon>Eukaryota</taxon>
        <taxon>Sar</taxon>
        <taxon>Stramenopiles</taxon>
        <taxon>Ochrophyta</taxon>
        <taxon>Pelagophyceae</taxon>
        <taxon>Pelagomonadales</taxon>
        <taxon>Pelagomonadaceae</taxon>
        <taxon>Pelagomonas</taxon>
    </lineage>
</organism>
<dbReference type="InterPro" id="IPR050626">
    <property type="entry name" value="Peptidase_M16"/>
</dbReference>
<evidence type="ECO:0000256" key="7">
    <source>
        <dbReference type="ARBA" id="ARBA00023049"/>
    </source>
</evidence>
<keyword evidence="4" id="KW-0479">Metal-binding</keyword>
<evidence type="ECO:0000259" key="11">
    <source>
        <dbReference type="Pfam" id="PF05193"/>
    </source>
</evidence>
<feature type="domain" description="Coenzyme PQQ synthesis protein F-like C-terminal lobe" evidence="13">
    <location>
        <begin position="877"/>
        <end position="978"/>
    </location>
</feature>
<evidence type="ECO:0000259" key="12">
    <source>
        <dbReference type="Pfam" id="PF16187"/>
    </source>
</evidence>
<dbReference type="GO" id="GO:0005739">
    <property type="term" value="C:mitochondrion"/>
    <property type="evidence" value="ECO:0007669"/>
    <property type="project" value="TreeGrafter"/>
</dbReference>
<keyword evidence="15" id="KW-1185">Reference proteome</keyword>
<proteinExistence type="inferred from homology"/>
<evidence type="ECO:0000256" key="2">
    <source>
        <dbReference type="ARBA" id="ARBA00007261"/>
    </source>
</evidence>
<keyword evidence="3" id="KW-0645">Protease</keyword>
<dbReference type="PANTHER" id="PTHR43690">
    <property type="entry name" value="NARDILYSIN"/>
    <property type="match status" value="1"/>
</dbReference>
<reference evidence="14" key="1">
    <citation type="submission" date="2021-11" db="EMBL/GenBank/DDBJ databases">
        <authorList>
            <consortium name="Genoscope - CEA"/>
            <person name="William W."/>
        </authorList>
    </citation>
    <scope>NUCLEOTIDE SEQUENCE</scope>
</reference>
<dbReference type="Pfam" id="PF00675">
    <property type="entry name" value="Peptidase_M16"/>
    <property type="match status" value="1"/>
</dbReference>
<dbReference type="Proteomes" id="UP000789595">
    <property type="component" value="Unassembled WGS sequence"/>
</dbReference>
<dbReference type="Pfam" id="PF16187">
    <property type="entry name" value="Peptidase_M16_M"/>
    <property type="match status" value="1"/>
</dbReference>
<dbReference type="GO" id="GO:0005829">
    <property type="term" value="C:cytosol"/>
    <property type="evidence" value="ECO:0007669"/>
    <property type="project" value="TreeGrafter"/>
</dbReference>
<keyword evidence="7" id="KW-0482">Metalloprotease</keyword>
<keyword evidence="9" id="KW-0732">Signal</keyword>
<feature type="domain" description="Peptidase M16 middle/third" evidence="12">
    <location>
        <begin position="503"/>
        <end position="757"/>
    </location>
</feature>
<evidence type="ECO:0000313" key="15">
    <source>
        <dbReference type="Proteomes" id="UP000789595"/>
    </source>
</evidence>
<evidence type="ECO:0000256" key="1">
    <source>
        <dbReference type="ARBA" id="ARBA00001947"/>
    </source>
</evidence>
<dbReference type="Pfam" id="PF05193">
    <property type="entry name" value="Peptidase_M16_C"/>
    <property type="match status" value="1"/>
</dbReference>
<dbReference type="GO" id="GO:0004222">
    <property type="term" value="F:metalloendopeptidase activity"/>
    <property type="evidence" value="ECO:0007669"/>
    <property type="project" value="TreeGrafter"/>
</dbReference>
<dbReference type="Gene3D" id="3.30.830.10">
    <property type="entry name" value="Metalloenzyme, LuxS/M16 peptidase-like"/>
    <property type="match status" value="4"/>
</dbReference>
<feature type="signal peptide" evidence="9">
    <location>
        <begin position="1"/>
        <end position="15"/>
    </location>
</feature>
<dbReference type="FunFam" id="3.30.830.10:FF:000012">
    <property type="entry name" value="Protease 3"/>
    <property type="match status" value="1"/>
</dbReference>
<evidence type="ECO:0000259" key="10">
    <source>
        <dbReference type="Pfam" id="PF00675"/>
    </source>
</evidence>
<dbReference type="GO" id="GO:0051603">
    <property type="term" value="P:proteolysis involved in protein catabolic process"/>
    <property type="evidence" value="ECO:0007669"/>
    <property type="project" value="TreeGrafter"/>
</dbReference>
<name>A0A8J2T1M3_9STRA</name>
<accession>A0A8J2T1M3</accession>
<dbReference type="InterPro" id="IPR011765">
    <property type="entry name" value="Pept_M16_N"/>
</dbReference>
<dbReference type="Pfam" id="PF22456">
    <property type="entry name" value="PqqF-like_C_4"/>
    <property type="match status" value="1"/>
</dbReference>
<evidence type="ECO:0000256" key="9">
    <source>
        <dbReference type="SAM" id="SignalP"/>
    </source>
</evidence>
<dbReference type="GO" id="GO:0046872">
    <property type="term" value="F:metal ion binding"/>
    <property type="evidence" value="ECO:0007669"/>
    <property type="project" value="UniProtKB-KW"/>
</dbReference>
<sequence>MQSLLLCLCAACVASLHAPRGPPLHAIPVPRRLAFRAAAAAAALAARPSSAHAVTTILADADAIDQPPTDQRRYRLVALSNGLRALLVSDETAETAAAALDVHVGYACDPADRPGVAHFCEHMLFLGNKQYPREGAFAEYVQRRGGSSNAYTAAEDTCYHFDVDATDFEGALDRFSAFFEAPTFSPSGVERELEAIESEDSKNKLSDGFRLLQLDRSVRGEKTYKKFGTGNRATLLQSDEATPARYAALRRVLVDFHETYYTADRMALVILAREPLNDLQRLAEDKFGRLPRGSGPRNPAVAPTALVPPTNGLRPALLVAPVGAARRLALSWRVPYTGDTDAARRAEIRAKAGSIIASVLGDEGAGSLLSWARAEGYASGISASASPDGSTGLRLDLAYELTSKGLNFWPDLVAATVGAVARLRENGVPRYRVEELDQLAELSWRYSEPGKADDLARGLVTNVQEVGWDAAPEDQGRVLALFRRRGAGAGSTVDAQLDATRALLETGLVLENLCLTVVAREFLRKDSYWPLLTKRERWYGTAYETYAFDGASIRQLQNLKAPPRGGVTTPRPNPYLPRDLRLRAPPPEPRPPLAPLAAEDPAAPQPLVVGSGWTASYSTDREFGRPRGAAFFNARVGAIGESPESYILALLWRLACLDNLRERLWPARTAGLQYALDVGPRGVSLSFSGYSDGLAALARDVSQSAAKFVPDEASTARLADVIRRDLQDKSKPYVAAGFAATRALTRDGAFADQELVKALDTVFADGATGAAVRVKAFARDHLWAGGRPAFARGGDILVEGNFLEAEARALAAAVAGALPLRPGGPNYPTPRGLALPKAPVVLRIGAEEIGTEERNSAAELLLAVGSGPRAVALASVLSALLKPLFFDALRTKEQLGYVVQLGQRALPGAARPVALVLLVQGEKPPTVLTRRLRKFVTTEAAAAIRNLDEKTLRGIASSLADQKLEPDRRLYDRAGRHWEELRRTRDSTIEGAALALNWNRRYQTAAALNALTLSDVRDLWADVVSGGSFAVEVSNAPIDGDETVARSAEEVRAVLKPS</sequence>
<feature type="compositionally biased region" description="Pro residues" evidence="8">
    <location>
        <begin position="584"/>
        <end position="594"/>
    </location>
</feature>
<comment type="similarity">
    <text evidence="2">Belongs to the peptidase M16 family.</text>
</comment>
<evidence type="ECO:0000256" key="6">
    <source>
        <dbReference type="ARBA" id="ARBA00022833"/>
    </source>
</evidence>
<feature type="domain" description="Peptidase M16 N-terminal" evidence="10">
    <location>
        <begin position="85"/>
        <end position="220"/>
    </location>
</feature>
<gene>
    <name evidence="14" type="ORF">PECAL_5P24650</name>
</gene>
<evidence type="ECO:0000256" key="8">
    <source>
        <dbReference type="SAM" id="MobiDB-lite"/>
    </source>
</evidence>
<evidence type="ECO:0000256" key="5">
    <source>
        <dbReference type="ARBA" id="ARBA00022801"/>
    </source>
</evidence>
<keyword evidence="5" id="KW-0378">Hydrolase</keyword>
<dbReference type="InterPro" id="IPR054734">
    <property type="entry name" value="PqqF-like_C_4"/>
</dbReference>
<dbReference type="AlphaFoldDB" id="A0A8J2T1M3"/>
<dbReference type="PANTHER" id="PTHR43690:SF18">
    <property type="entry name" value="INSULIN-DEGRADING ENZYME-RELATED"/>
    <property type="match status" value="1"/>
</dbReference>
<feature type="domain" description="Peptidase M16 C-terminal" evidence="11">
    <location>
        <begin position="252"/>
        <end position="435"/>
    </location>
</feature>
<dbReference type="InterPro" id="IPR007863">
    <property type="entry name" value="Peptidase_M16_C"/>
</dbReference>
<dbReference type="SUPFAM" id="SSF63411">
    <property type="entry name" value="LuxS/MPP-like metallohydrolase"/>
    <property type="match status" value="4"/>
</dbReference>
<feature type="chain" id="PRO_5035254826" description="Peptidase M16 N-terminal domain-containing protein" evidence="9">
    <location>
        <begin position="16"/>
        <end position="1058"/>
    </location>
</feature>
<protein>
    <recommendedName>
        <fullName evidence="16">Peptidase M16 N-terminal domain-containing protein</fullName>
    </recommendedName>
</protein>
<evidence type="ECO:0008006" key="16">
    <source>
        <dbReference type="Google" id="ProtNLM"/>
    </source>
</evidence>
<keyword evidence="6" id="KW-0862">Zinc</keyword>
<evidence type="ECO:0000256" key="4">
    <source>
        <dbReference type="ARBA" id="ARBA00022723"/>
    </source>
</evidence>
<dbReference type="InterPro" id="IPR011249">
    <property type="entry name" value="Metalloenz_LuxS/M16"/>
</dbReference>
<dbReference type="OrthoDB" id="952271at2759"/>
<dbReference type="GO" id="GO:0043171">
    <property type="term" value="P:peptide catabolic process"/>
    <property type="evidence" value="ECO:0007669"/>
    <property type="project" value="TreeGrafter"/>
</dbReference>
<dbReference type="EMBL" id="CAKKNE010000005">
    <property type="protein sequence ID" value="CAH0377948.1"/>
    <property type="molecule type" value="Genomic_DNA"/>
</dbReference>
<evidence type="ECO:0000259" key="13">
    <source>
        <dbReference type="Pfam" id="PF22456"/>
    </source>
</evidence>
<evidence type="ECO:0000313" key="14">
    <source>
        <dbReference type="EMBL" id="CAH0377948.1"/>
    </source>
</evidence>
<evidence type="ECO:0000256" key="3">
    <source>
        <dbReference type="ARBA" id="ARBA00022670"/>
    </source>
</evidence>
<comment type="caution">
    <text evidence="14">The sequence shown here is derived from an EMBL/GenBank/DDBJ whole genome shotgun (WGS) entry which is preliminary data.</text>
</comment>
<feature type="region of interest" description="Disordered" evidence="8">
    <location>
        <begin position="559"/>
        <end position="599"/>
    </location>
</feature>